<dbReference type="PANTHER" id="PTHR43157:SF31">
    <property type="entry name" value="PHOSPHATIDYLINOSITOL-GLYCAN BIOSYNTHESIS CLASS F PROTEIN"/>
    <property type="match status" value="1"/>
</dbReference>
<organism evidence="2 3">
    <name type="scientific">Luteipulveratus halotolerans</name>
    <dbReference type="NCBI Taxonomy" id="1631356"/>
    <lineage>
        <taxon>Bacteria</taxon>
        <taxon>Bacillati</taxon>
        <taxon>Actinomycetota</taxon>
        <taxon>Actinomycetes</taxon>
        <taxon>Micrococcales</taxon>
        <taxon>Dermacoccaceae</taxon>
        <taxon>Luteipulveratus</taxon>
    </lineage>
</organism>
<dbReference type="PANTHER" id="PTHR43157">
    <property type="entry name" value="PHOSPHATIDYLINOSITOL-GLYCAN BIOSYNTHESIS CLASS F PROTEIN-RELATED"/>
    <property type="match status" value="1"/>
</dbReference>
<dbReference type="InterPro" id="IPR002347">
    <property type="entry name" value="SDR_fam"/>
</dbReference>
<gene>
    <name evidence="2" type="ORF">VV01_19840</name>
</gene>
<dbReference type="Proteomes" id="UP000037397">
    <property type="component" value="Unassembled WGS sequence"/>
</dbReference>
<dbReference type="RefSeq" id="WP_071606460.1">
    <property type="nucleotide sequence ID" value="NZ_LAIR01000002.1"/>
</dbReference>
<reference evidence="3" key="1">
    <citation type="submission" date="2015-03" db="EMBL/GenBank/DDBJ databases">
        <title>Luteipulveratus halotolerans sp. nov., a novel actinobacterium (Dermacoccaceae) from Sarawak, Malaysia.</title>
        <authorList>
            <person name="Juboi H."/>
            <person name="Basik A."/>
            <person name="Shamsul S.S."/>
            <person name="Arnold P."/>
            <person name="Schmitt E.K."/>
            <person name="Sanglier J.-J."/>
            <person name="Yeo T."/>
        </authorList>
    </citation>
    <scope>NUCLEOTIDE SEQUENCE [LARGE SCALE GENOMIC DNA]</scope>
    <source>
        <strain evidence="3">C296001</strain>
    </source>
</reference>
<sequence>MKKTVVTGSTSGLGTALVRDLAVRGHRLLLHGRDEARLATVATEAGRHGAQVTTFAADLTDPAAVDDLCRRALDATDTLDLVINNAAVGGGADPSRRETNAYGTELRMAANVVAPHLIARRLAPALAPGGRIVQVGSMGQSALDVADLGFEQGYDGVEAYCRSKLALVMDTIDLAATGVWANVVHPAHLMPTTMVRDSGFTPAATIDDGALPVLRAALDTELADVTGRYFHRFDEREAHQQAYDPAVRLALQTWVGEQLAAADVRLPAG</sequence>
<evidence type="ECO:0000256" key="1">
    <source>
        <dbReference type="ARBA" id="ARBA00023002"/>
    </source>
</evidence>
<dbReference type="STRING" id="1631356.VV01_19840"/>
<dbReference type="PRINTS" id="PR00081">
    <property type="entry name" value="GDHRDH"/>
</dbReference>
<dbReference type="OrthoDB" id="3237043at2"/>
<dbReference type="InterPro" id="IPR036291">
    <property type="entry name" value="NAD(P)-bd_dom_sf"/>
</dbReference>
<comment type="caution">
    <text evidence="2">The sequence shown here is derived from an EMBL/GenBank/DDBJ whole genome shotgun (WGS) entry which is preliminary data.</text>
</comment>
<protein>
    <recommendedName>
        <fullName evidence="4">3-oxoacyl-ACP reductase</fullName>
    </recommendedName>
</protein>
<name>A0A0L6CMA9_9MICO</name>
<dbReference type="GO" id="GO:0016491">
    <property type="term" value="F:oxidoreductase activity"/>
    <property type="evidence" value="ECO:0007669"/>
    <property type="project" value="UniProtKB-KW"/>
</dbReference>
<dbReference type="EMBL" id="LAIR01000002">
    <property type="protein sequence ID" value="KNX38877.1"/>
    <property type="molecule type" value="Genomic_DNA"/>
</dbReference>
<dbReference type="Pfam" id="PF00106">
    <property type="entry name" value="adh_short"/>
    <property type="match status" value="1"/>
</dbReference>
<dbReference type="SUPFAM" id="SSF51735">
    <property type="entry name" value="NAD(P)-binding Rossmann-fold domains"/>
    <property type="match status" value="1"/>
</dbReference>
<evidence type="ECO:0008006" key="4">
    <source>
        <dbReference type="Google" id="ProtNLM"/>
    </source>
</evidence>
<evidence type="ECO:0000313" key="2">
    <source>
        <dbReference type="EMBL" id="KNX38877.1"/>
    </source>
</evidence>
<dbReference type="Gene3D" id="3.40.50.720">
    <property type="entry name" value="NAD(P)-binding Rossmann-like Domain"/>
    <property type="match status" value="1"/>
</dbReference>
<keyword evidence="1" id="KW-0560">Oxidoreductase</keyword>
<proteinExistence type="predicted"/>
<dbReference type="AlphaFoldDB" id="A0A0L6CMA9"/>
<evidence type="ECO:0000313" key="3">
    <source>
        <dbReference type="Proteomes" id="UP000037397"/>
    </source>
</evidence>
<keyword evidence="3" id="KW-1185">Reference proteome</keyword>
<accession>A0A0L6CMA9</accession>